<evidence type="ECO:0000256" key="2">
    <source>
        <dbReference type="ARBA" id="ARBA00022723"/>
    </source>
</evidence>
<keyword evidence="4" id="KW-0804">Transcription</keyword>
<keyword evidence="2" id="KW-0479">Metal-binding</keyword>
<dbReference type="CDD" id="cd12148">
    <property type="entry name" value="fungal_TF_MHR"/>
    <property type="match status" value="1"/>
</dbReference>
<dbReference type="Proteomes" id="UP001172673">
    <property type="component" value="Unassembled WGS sequence"/>
</dbReference>
<sequence length="303" mass="33541">MVRTEPQGHFAHVIVLAYTLGRGAQYMLQDFNIRSHYPPWDPSSDFAAIESDLLHLETRLETSKSVQEILSPHIDQYGVVDHQSVGPIIFSRALFHLSYCMLNHPFLLRRRIENSRMSAPSSFLARTNHTGWLHAQNLIELIRLARSLGCVFQSSFCGYCITVAGSIALLHVGGDDAGLSSTAWGLVNEAISYLEDVGRYWNNVSSMAHLLRETAKNAVAFEDFCTPQPQIATLSGPNTDAMWRLVDYSTMSNEVAAGLKVAHNPEADMWLDSWTDLFGRMDATADFGISADGGVGDLYDGLV</sequence>
<evidence type="ECO:0000256" key="3">
    <source>
        <dbReference type="ARBA" id="ARBA00023015"/>
    </source>
</evidence>
<protein>
    <recommendedName>
        <fullName evidence="8">Transcription factor domain-containing protein</fullName>
    </recommendedName>
</protein>
<keyword evidence="7" id="KW-1185">Reference proteome</keyword>
<dbReference type="GO" id="GO:0046872">
    <property type="term" value="F:metal ion binding"/>
    <property type="evidence" value="ECO:0007669"/>
    <property type="project" value="UniProtKB-KW"/>
</dbReference>
<name>A0AA38X2G6_9EURO</name>
<dbReference type="GO" id="GO:0000981">
    <property type="term" value="F:DNA-binding transcription factor activity, RNA polymerase II-specific"/>
    <property type="evidence" value="ECO:0007669"/>
    <property type="project" value="InterPro"/>
</dbReference>
<dbReference type="AlphaFoldDB" id="A0AA38X2G6"/>
<comment type="caution">
    <text evidence="6">The sequence shown here is derived from an EMBL/GenBank/DDBJ whole genome shotgun (WGS) entry which is preliminary data.</text>
</comment>
<organism evidence="6 7">
    <name type="scientific">Cladophialophora chaetospira</name>
    <dbReference type="NCBI Taxonomy" id="386627"/>
    <lineage>
        <taxon>Eukaryota</taxon>
        <taxon>Fungi</taxon>
        <taxon>Dikarya</taxon>
        <taxon>Ascomycota</taxon>
        <taxon>Pezizomycotina</taxon>
        <taxon>Eurotiomycetes</taxon>
        <taxon>Chaetothyriomycetidae</taxon>
        <taxon>Chaetothyriales</taxon>
        <taxon>Herpotrichiellaceae</taxon>
        <taxon>Cladophialophora</taxon>
    </lineage>
</organism>
<comment type="subcellular location">
    <subcellularLocation>
        <location evidence="1">Nucleus</location>
    </subcellularLocation>
</comment>
<dbReference type="InterPro" id="IPR050815">
    <property type="entry name" value="TF_fung"/>
</dbReference>
<evidence type="ECO:0000256" key="4">
    <source>
        <dbReference type="ARBA" id="ARBA00023163"/>
    </source>
</evidence>
<evidence type="ECO:0008006" key="8">
    <source>
        <dbReference type="Google" id="ProtNLM"/>
    </source>
</evidence>
<dbReference type="PANTHER" id="PTHR47338">
    <property type="entry name" value="ZN(II)2CYS6 TRANSCRIPTION FACTOR (EUROFUNG)-RELATED"/>
    <property type="match status" value="1"/>
</dbReference>
<dbReference type="GO" id="GO:0005634">
    <property type="term" value="C:nucleus"/>
    <property type="evidence" value="ECO:0007669"/>
    <property type="project" value="UniProtKB-SubCell"/>
</dbReference>
<evidence type="ECO:0000256" key="5">
    <source>
        <dbReference type="ARBA" id="ARBA00023242"/>
    </source>
</evidence>
<keyword evidence="5" id="KW-0539">Nucleus</keyword>
<dbReference type="PANTHER" id="PTHR47338:SF4">
    <property type="entry name" value="ZN(II)2CYS6 TRANSCRIPTION FACTOR (EUROFUNG)"/>
    <property type="match status" value="1"/>
</dbReference>
<keyword evidence="3" id="KW-0805">Transcription regulation</keyword>
<proteinExistence type="predicted"/>
<accession>A0AA38X2G6</accession>
<evidence type="ECO:0000313" key="7">
    <source>
        <dbReference type="Proteomes" id="UP001172673"/>
    </source>
</evidence>
<reference evidence="6" key="1">
    <citation type="submission" date="2022-10" db="EMBL/GenBank/DDBJ databases">
        <title>Culturing micro-colonial fungi from biological soil crusts in the Mojave desert and describing Neophaeococcomyces mojavensis, and introducing the new genera and species Taxawa tesnikishii.</title>
        <authorList>
            <person name="Kurbessoian T."/>
            <person name="Stajich J.E."/>
        </authorList>
    </citation>
    <scope>NUCLEOTIDE SEQUENCE</scope>
    <source>
        <strain evidence="6">TK_41</strain>
    </source>
</reference>
<dbReference type="EMBL" id="JAPDRK010000016">
    <property type="protein sequence ID" value="KAJ9605611.1"/>
    <property type="molecule type" value="Genomic_DNA"/>
</dbReference>
<evidence type="ECO:0000313" key="6">
    <source>
        <dbReference type="EMBL" id="KAJ9605611.1"/>
    </source>
</evidence>
<gene>
    <name evidence="6" type="ORF">H2200_010268</name>
</gene>
<evidence type="ECO:0000256" key="1">
    <source>
        <dbReference type="ARBA" id="ARBA00004123"/>
    </source>
</evidence>